<dbReference type="AlphaFoldDB" id="A0A284S4K6"/>
<sequence>MDDGTQQTQDEFWRVVRLDLNSLTTGTQTRAILTSTFHVRSCRPLDSPTLAAHTDASSSHRLAPLPCSVLPISSLSVYRSEAHCLSTPRSCDFFRGSKGHTCYHLFARYDCLAVGSSRR</sequence>
<evidence type="ECO:0000313" key="1">
    <source>
        <dbReference type="EMBL" id="SJL15948.1"/>
    </source>
</evidence>
<gene>
    <name evidence="1" type="ORF">ARMOST_19460</name>
</gene>
<organism evidence="1 2">
    <name type="scientific">Armillaria ostoyae</name>
    <name type="common">Armillaria root rot fungus</name>
    <dbReference type="NCBI Taxonomy" id="47428"/>
    <lineage>
        <taxon>Eukaryota</taxon>
        <taxon>Fungi</taxon>
        <taxon>Dikarya</taxon>
        <taxon>Basidiomycota</taxon>
        <taxon>Agaricomycotina</taxon>
        <taxon>Agaricomycetes</taxon>
        <taxon>Agaricomycetidae</taxon>
        <taxon>Agaricales</taxon>
        <taxon>Marasmiineae</taxon>
        <taxon>Physalacriaceae</taxon>
        <taxon>Armillaria</taxon>
    </lineage>
</organism>
<dbReference type="EMBL" id="FUEG01000032">
    <property type="protein sequence ID" value="SJL15948.1"/>
    <property type="molecule type" value="Genomic_DNA"/>
</dbReference>
<accession>A0A284S4K6</accession>
<evidence type="ECO:0000313" key="2">
    <source>
        <dbReference type="Proteomes" id="UP000219338"/>
    </source>
</evidence>
<protein>
    <submittedName>
        <fullName evidence="1">Uncharacterized protein</fullName>
    </submittedName>
</protein>
<proteinExistence type="predicted"/>
<keyword evidence="2" id="KW-1185">Reference proteome</keyword>
<dbReference type="Proteomes" id="UP000219338">
    <property type="component" value="Unassembled WGS sequence"/>
</dbReference>
<reference evidence="2" key="1">
    <citation type="journal article" date="2017" name="Nat. Ecol. Evol.">
        <title>Genome expansion and lineage-specific genetic innovations in the forest pathogenic fungi Armillaria.</title>
        <authorList>
            <person name="Sipos G."/>
            <person name="Prasanna A.N."/>
            <person name="Walter M.C."/>
            <person name="O'Connor E."/>
            <person name="Balint B."/>
            <person name="Krizsan K."/>
            <person name="Kiss B."/>
            <person name="Hess J."/>
            <person name="Varga T."/>
            <person name="Slot J."/>
            <person name="Riley R."/>
            <person name="Boka B."/>
            <person name="Rigling D."/>
            <person name="Barry K."/>
            <person name="Lee J."/>
            <person name="Mihaltcheva S."/>
            <person name="LaButti K."/>
            <person name="Lipzen A."/>
            <person name="Waldron R."/>
            <person name="Moloney N.M."/>
            <person name="Sperisen C."/>
            <person name="Kredics L."/>
            <person name="Vagvoelgyi C."/>
            <person name="Patrignani A."/>
            <person name="Fitzpatrick D."/>
            <person name="Nagy I."/>
            <person name="Doyle S."/>
            <person name="Anderson J.B."/>
            <person name="Grigoriev I.V."/>
            <person name="Gueldener U."/>
            <person name="Muensterkoetter M."/>
            <person name="Nagy L.G."/>
        </authorList>
    </citation>
    <scope>NUCLEOTIDE SEQUENCE [LARGE SCALE GENOMIC DNA]</scope>
    <source>
        <strain evidence="2">C18/9</strain>
    </source>
</reference>
<name>A0A284S4K6_ARMOS</name>